<name>A0A852U3G3_9ACTN</name>
<dbReference type="AlphaFoldDB" id="A0A852U3G3"/>
<dbReference type="RefSeq" id="WP_179644264.1">
    <property type="nucleotide sequence ID" value="NZ_BAAAYY010000004.1"/>
</dbReference>
<comment type="caution">
    <text evidence="2">The sequence shown here is derived from an EMBL/GenBank/DDBJ whole genome shotgun (WGS) entry which is preliminary data.</text>
</comment>
<evidence type="ECO:0000313" key="3">
    <source>
        <dbReference type="Proteomes" id="UP000589036"/>
    </source>
</evidence>
<evidence type="ECO:0000256" key="1">
    <source>
        <dbReference type="SAM" id="MobiDB-lite"/>
    </source>
</evidence>
<feature type="compositionally biased region" description="Polar residues" evidence="1">
    <location>
        <begin position="39"/>
        <end position="54"/>
    </location>
</feature>
<keyword evidence="3" id="KW-1185">Reference proteome</keyword>
<organism evidence="2 3">
    <name type="scientific">Spinactinospora alkalitolerans</name>
    <dbReference type="NCBI Taxonomy" id="687207"/>
    <lineage>
        <taxon>Bacteria</taxon>
        <taxon>Bacillati</taxon>
        <taxon>Actinomycetota</taxon>
        <taxon>Actinomycetes</taxon>
        <taxon>Streptosporangiales</taxon>
        <taxon>Nocardiopsidaceae</taxon>
        <taxon>Spinactinospora</taxon>
    </lineage>
</organism>
<dbReference type="Proteomes" id="UP000589036">
    <property type="component" value="Unassembled WGS sequence"/>
</dbReference>
<feature type="region of interest" description="Disordered" evidence="1">
    <location>
        <begin position="33"/>
        <end position="54"/>
    </location>
</feature>
<proteinExistence type="predicted"/>
<evidence type="ECO:0000313" key="2">
    <source>
        <dbReference type="EMBL" id="NYE48490.1"/>
    </source>
</evidence>
<evidence type="ECO:0008006" key="4">
    <source>
        <dbReference type="Google" id="ProtNLM"/>
    </source>
</evidence>
<reference evidence="2 3" key="1">
    <citation type="submission" date="2020-07" db="EMBL/GenBank/DDBJ databases">
        <title>Sequencing the genomes of 1000 actinobacteria strains.</title>
        <authorList>
            <person name="Klenk H.-P."/>
        </authorList>
    </citation>
    <scope>NUCLEOTIDE SEQUENCE [LARGE SCALE GENOMIC DNA]</scope>
    <source>
        <strain evidence="2 3">CXB654</strain>
    </source>
</reference>
<protein>
    <recommendedName>
        <fullName evidence="4">Flavodoxin-like domain-containing protein</fullName>
    </recommendedName>
</protein>
<gene>
    <name evidence="2" type="ORF">HDA32_003610</name>
</gene>
<dbReference type="EMBL" id="JACCCC010000001">
    <property type="protein sequence ID" value="NYE48490.1"/>
    <property type="molecule type" value="Genomic_DNA"/>
</dbReference>
<sequence>MKTNVAVVFHSGYGHTQRQADDVRRLGAHPIDGVLWPSSAAQPPSRPTGTATPR</sequence>
<accession>A0A852U3G3</accession>